<dbReference type="InterPro" id="IPR036397">
    <property type="entry name" value="RNaseH_sf"/>
</dbReference>
<keyword evidence="3" id="KW-0269">Exonuclease</keyword>
<accession>A0A2M7FZU9</accession>
<dbReference type="SUPFAM" id="SSF53098">
    <property type="entry name" value="Ribonuclease H-like"/>
    <property type="match status" value="1"/>
</dbReference>
<dbReference type="Proteomes" id="UP000231019">
    <property type="component" value="Unassembled WGS sequence"/>
</dbReference>
<comment type="caution">
    <text evidence="3">The sequence shown here is derived from an EMBL/GenBank/DDBJ whole genome shotgun (WGS) entry which is preliminary data.</text>
</comment>
<dbReference type="InterPro" id="IPR012337">
    <property type="entry name" value="RNaseH-like_sf"/>
</dbReference>
<dbReference type="CDD" id="cd06127">
    <property type="entry name" value="DEDDh"/>
    <property type="match status" value="1"/>
</dbReference>
<dbReference type="GO" id="GO:0003676">
    <property type="term" value="F:nucleic acid binding"/>
    <property type="evidence" value="ECO:0007669"/>
    <property type="project" value="InterPro"/>
</dbReference>
<name>A0A2M7FZU9_9BACT</name>
<proteinExistence type="predicted"/>
<organism evidence="3 4">
    <name type="scientific">bacterium (Candidatus Blackallbacteria) CG17_big_fil_post_rev_8_21_14_2_50_48_46</name>
    <dbReference type="NCBI Taxonomy" id="2014261"/>
    <lineage>
        <taxon>Bacteria</taxon>
        <taxon>Candidatus Blackallbacteria</taxon>
    </lineage>
</organism>
<evidence type="ECO:0000256" key="1">
    <source>
        <dbReference type="SAM" id="MobiDB-lite"/>
    </source>
</evidence>
<keyword evidence="3" id="KW-0378">Hydrolase</keyword>
<dbReference type="InterPro" id="IPR013520">
    <property type="entry name" value="Ribonucl_H"/>
</dbReference>
<gene>
    <name evidence="3" type="ORF">COW36_18755</name>
</gene>
<keyword evidence="3" id="KW-0540">Nuclease</keyword>
<dbReference type="SMART" id="SM00479">
    <property type="entry name" value="EXOIII"/>
    <property type="match status" value="1"/>
</dbReference>
<feature type="domain" description="Exonuclease" evidence="2">
    <location>
        <begin position="35"/>
        <end position="233"/>
    </location>
</feature>
<protein>
    <submittedName>
        <fullName evidence="3">3'-5' exonuclease</fullName>
    </submittedName>
</protein>
<reference evidence="3 4" key="1">
    <citation type="submission" date="2017-09" db="EMBL/GenBank/DDBJ databases">
        <title>Depth-based differentiation of microbial function through sediment-hosted aquifers and enrichment of novel symbionts in the deep terrestrial subsurface.</title>
        <authorList>
            <person name="Probst A.J."/>
            <person name="Ladd B."/>
            <person name="Jarett J.K."/>
            <person name="Geller-Mcgrath D.E."/>
            <person name="Sieber C.M."/>
            <person name="Emerson J.B."/>
            <person name="Anantharaman K."/>
            <person name="Thomas B.C."/>
            <person name="Malmstrom R."/>
            <person name="Stieglmeier M."/>
            <person name="Klingl A."/>
            <person name="Woyke T."/>
            <person name="Ryan C.M."/>
            <person name="Banfield J.F."/>
        </authorList>
    </citation>
    <scope>NUCLEOTIDE SEQUENCE [LARGE SCALE GENOMIC DNA]</scope>
    <source>
        <strain evidence="3">CG17_big_fil_post_rev_8_21_14_2_50_48_46</strain>
    </source>
</reference>
<dbReference type="Pfam" id="PF00929">
    <property type="entry name" value="RNase_T"/>
    <property type="match status" value="1"/>
</dbReference>
<feature type="compositionally biased region" description="Basic residues" evidence="1">
    <location>
        <begin position="15"/>
        <end position="25"/>
    </location>
</feature>
<dbReference type="Gene3D" id="3.30.420.10">
    <property type="entry name" value="Ribonuclease H-like superfamily/Ribonuclease H"/>
    <property type="match status" value="1"/>
</dbReference>
<evidence type="ECO:0000313" key="3">
    <source>
        <dbReference type="EMBL" id="PIW14970.1"/>
    </source>
</evidence>
<dbReference type="GO" id="GO:0004527">
    <property type="term" value="F:exonuclease activity"/>
    <property type="evidence" value="ECO:0007669"/>
    <property type="project" value="UniProtKB-KW"/>
</dbReference>
<dbReference type="AlphaFoldDB" id="A0A2M7FZU9"/>
<evidence type="ECO:0000259" key="2">
    <source>
        <dbReference type="SMART" id="SM00479"/>
    </source>
</evidence>
<sequence length="235" mass="26700">MDYSVPPRYRIGPLCRRRSPRRKTTQRTGTSSVKKFLFIDTETNGLHADYTKPGTDTDNWPRCIQLAYALTTAESPKDSLKCGDWVIKPDGWTIPPKITNLTGISMERAETEGVPIAYALDTFAYVYSQADYIVAHNLEFDWPVLTAEYTRLGLEVPTGAIEICTMKAPEVINFCAIPAGSAQRYRGQKYKWPRLQELHKKLFDHEFEGAHDAMRDMASLTYCFFELVEMGVLAI</sequence>
<dbReference type="EMBL" id="PFFQ01000054">
    <property type="protein sequence ID" value="PIW14970.1"/>
    <property type="molecule type" value="Genomic_DNA"/>
</dbReference>
<evidence type="ECO:0000313" key="4">
    <source>
        <dbReference type="Proteomes" id="UP000231019"/>
    </source>
</evidence>
<feature type="region of interest" description="Disordered" evidence="1">
    <location>
        <begin position="11"/>
        <end position="31"/>
    </location>
</feature>